<comment type="caution">
    <text evidence="2">The sequence shown here is derived from an EMBL/GenBank/DDBJ whole genome shotgun (WGS) entry which is preliminary data.</text>
</comment>
<keyword evidence="3" id="KW-1185">Reference proteome</keyword>
<reference evidence="2 3" key="1">
    <citation type="journal article" date="2018" name="Sci. Rep.">
        <title>Genomic signatures of local adaptation to the degree of environmental predictability in rotifers.</title>
        <authorList>
            <person name="Franch-Gras L."/>
            <person name="Hahn C."/>
            <person name="Garcia-Roger E.M."/>
            <person name="Carmona M.J."/>
            <person name="Serra M."/>
            <person name="Gomez A."/>
        </authorList>
    </citation>
    <scope>NUCLEOTIDE SEQUENCE [LARGE SCALE GENOMIC DNA]</scope>
    <source>
        <strain evidence="2">HYR1</strain>
    </source>
</reference>
<organism evidence="2 3">
    <name type="scientific">Brachionus plicatilis</name>
    <name type="common">Marine rotifer</name>
    <name type="synonym">Brachionus muelleri</name>
    <dbReference type="NCBI Taxonomy" id="10195"/>
    <lineage>
        <taxon>Eukaryota</taxon>
        <taxon>Metazoa</taxon>
        <taxon>Spiralia</taxon>
        <taxon>Gnathifera</taxon>
        <taxon>Rotifera</taxon>
        <taxon>Eurotatoria</taxon>
        <taxon>Monogononta</taxon>
        <taxon>Pseudotrocha</taxon>
        <taxon>Ploima</taxon>
        <taxon>Brachionidae</taxon>
        <taxon>Brachionus</taxon>
    </lineage>
</organism>
<gene>
    <name evidence="2" type="ORF">BpHYR1_023182</name>
</gene>
<name>A0A3M7PHA9_BRAPC</name>
<dbReference type="Proteomes" id="UP000276133">
    <property type="component" value="Unassembled WGS sequence"/>
</dbReference>
<sequence length="75" mass="9013">ISLYVVVLSIWYHAEKAKYLERTNHTMESQERLIAHILRRFREEQEGRRDAEARLGQAEDELDKAKKTTVNWRTQ</sequence>
<evidence type="ECO:0000256" key="1">
    <source>
        <dbReference type="SAM" id="Coils"/>
    </source>
</evidence>
<protein>
    <submittedName>
        <fullName evidence="2">Uncharacterized protein</fullName>
    </submittedName>
</protein>
<evidence type="ECO:0000313" key="3">
    <source>
        <dbReference type="Proteomes" id="UP000276133"/>
    </source>
</evidence>
<accession>A0A3M7PHA9</accession>
<evidence type="ECO:0000313" key="2">
    <source>
        <dbReference type="EMBL" id="RMZ98057.1"/>
    </source>
</evidence>
<dbReference type="AlphaFoldDB" id="A0A3M7PHA9"/>
<keyword evidence="1" id="KW-0175">Coiled coil</keyword>
<feature type="non-terminal residue" evidence="2">
    <location>
        <position position="1"/>
    </location>
</feature>
<proteinExistence type="predicted"/>
<feature type="coiled-coil region" evidence="1">
    <location>
        <begin position="41"/>
        <end position="75"/>
    </location>
</feature>
<dbReference type="EMBL" id="REGN01011013">
    <property type="protein sequence ID" value="RMZ98057.1"/>
    <property type="molecule type" value="Genomic_DNA"/>
</dbReference>